<dbReference type="EMBL" id="JARRAF010000079">
    <property type="protein sequence ID" value="MDK2126975.1"/>
    <property type="molecule type" value="Genomic_DNA"/>
</dbReference>
<sequence>MTIDMEIQHGLHRPPDQLRDQLRTWIRAHFDLDESANLINELGFVNRHSGSTIDSQFRADLALVSNQLIAYEIKSGADSLRRWPAQCAAYQRVFDATWLCVHASHLTEAYDITPQSVGLIVVDDLGGLVLFRAAEANPRVDPYDLSGFLWREDLDSLCRQHGIVGRTRQTKTQVRQRIAHDLPLAVIHASVLEKLKRRGMVEFAGLPNQCATKRSASLRARLQSKEQAET</sequence>
<evidence type="ECO:0000313" key="2">
    <source>
        <dbReference type="Proteomes" id="UP001172778"/>
    </source>
</evidence>
<protein>
    <submittedName>
        <fullName evidence="1">Sce7726 family protein</fullName>
    </submittedName>
</protein>
<evidence type="ECO:0000313" key="1">
    <source>
        <dbReference type="EMBL" id="MDK2126975.1"/>
    </source>
</evidence>
<comment type="caution">
    <text evidence="1">The sequence shown here is derived from an EMBL/GenBank/DDBJ whole genome shotgun (WGS) entry which is preliminary data.</text>
</comment>
<name>A0ABT7E3T9_9NEIS</name>
<dbReference type="NCBIfam" id="NF033832">
    <property type="entry name" value="sce7726_fam"/>
    <property type="match status" value="1"/>
</dbReference>
<organism evidence="1 2">
    <name type="scientific">Parachitinimonas caeni</name>
    <dbReference type="NCBI Taxonomy" id="3031301"/>
    <lineage>
        <taxon>Bacteria</taxon>
        <taxon>Pseudomonadati</taxon>
        <taxon>Pseudomonadota</taxon>
        <taxon>Betaproteobacteria</taxon>
        <taxon>Neisseriales</taxon>
        <taxon>Chitinibacteraceae</taxon>
        <taxon>Parachitinimonas</taxon>
    </lineage>
</organism>
<accession>A0ABT7E3T9</accession>
<reference evidence="1" key="1">
    <citation type="submission" date="2023-03" db="EMBL/GenBank/DDBJ databases">
        <title>Chitinimonas shenzhenensis gen. nov., sp. nov., a novel member of family Burkholderiaceae isolated from activated sludge collected in Shen Zhen, China.</title>
        <authorList>
            <person name="Wang X."/>
        </authorList>
    </citation>
    <scope>NUCLEOTIDE SEQUENCE</scope>
    <source>
        <strain evidence="1">DQS-5</strain>
    </source>
</reference>
<keyword evidence="2" id="KW-1185">Reference proteome</keyword>
<gene>
    <name evidence="1" type="ORF">PZA18_23305</name>
</gene>
<dbReference type="InterPro" id="IPR047729">
    <property type="entry name" value="Sce7726-like"/>
</dbReference>
<dbReference type="Proteomes" id="UP001172778">
    <property type="component" value="Unassembled WGS sequence"/>
</dbReference>
<dbReference type="RefSeq" id="WP_284103298.1">
    <property type="nucleotide sequence ID" value="NZ_JARRAF010000079.1"/>
</dbReference>
<proteinExistence type="predicted"/>